<feature type="region of interest" description="Disordered" evidence="2">
    <location>
        <begin position="632"/>
        <end position="663"/>
    </location>
</feature>
<dbReference type="PANTHER" id="PTHR31212:SF5">
    <property type="entry name" value="ISOCHORISMATASE FAMILY PROTEIN FAMILY (AFU_ORTHOLOGUE AFUA_3G14500)"/>
    <property type="match status" value="1"/>
</dbReference>
<protein>
    <submittedName>
        <fullName evidence="4">Isochorismatase family</fullName>
    </submittedName>
</protein>
<dbReference type="Gene3D" id="2.60.120.590">
    <property type="entry name" value="Alpha-ketoglutarate-dependent dioxygenase AlkB-like"/>
    <property type="match status" value="1"/>
</dbReference>
<dbReference type="Proteomes" id="UP000663671">
    <property type="component" value="Chromosome 4"/>
</dbReference>
<dbReference type="SUPFAM" id="SSF47616">
    <property type="entry name" value="GST C-terminal domain-like"/>
    <property type="match status" value="1"/>
</dbReference>
<feature type="compositionally biased region" description="Basic residues" evidence="2">
    <location>
        <begin position="431"/>
        <end position="443"/>
    </location>
</feature>
<dbReference type="Gene3D" id="3.40.50.850">
    <property type="entry name" value="Isochorismatase-like"/>
    <property type="match status" value="1"/>
</dbReference>
<dbReference type="Pfam" id="PF00857">
    <property type="entry name" value="Isochorismatase"/>
    <property type="match status" value="1"/>
</dbReference>
<feature type="region of interest" description="Disordered" evidence="2">
    <location>
        <begin position="327"/>
        <end position="350"/>
    </location>
</feature>
<dbReference type="InterPro" id="IPR036282">
    <property type="entry name" value="Glutathione-S-Trfase_C_sf"/>
</dbReference>
<feature type="compositionally biased region" description="Acidic residues" evidence="2">
    <location>
        <begin position="97"/>
        <end position="120"/>
    </location>
</feature>
<dbReference type="OrthoDB" id="445341at2759"/>
<feature type="compositionally biased region" description="Low complexity" evidence="2">
    <location>
        <begin position="152"/>
        <end position="163"/>
    </location>
</feature>
<dbReference type="PANTHER" id="PTHR31212">
    <property type="entry name" value="ALPHA-KETOGLUTARATE-DEPENDENT DIOXYGENASE ALKB HOMOLOG 3"/>
    <property type="match status" value="1"/>
</dbReference>
<dbReference type="SUPFAM" id="SSF51197">
    <property type="entry name" value="Clavaminate synthase-like"/>
    <property type="match status" value="1"/>
</dbReference>
<gene>
    <name evidence="4" type="ORF">I7I51_05853</name>
</gene>
<evidence type="ECO:0000256" key="2">
    <source>
        <dbReference type="SAM" id="MobiDB-lite"/>
    </source>
</evidence>
<dbReference type="Gene3D" id="1.20.1050.10">
    <property type="match status" value="1"/>
</dbReference>
<feature type="domain" description="Fe2OG dioxygenase" evidence="3">
    <location>
        <begin position="580"/>
        <end position="717"/>
    </location>
</feature>
<dbReference type="GO" id="GO:0051213">
    <property type="term" value="F:dioxygenase activity"/>
    <property type="evidence" value="ECO:0007669"/>
    <property type="project" value="InterPro"/>
</dbReference>
<evidence type="ECO:0000256" key="1">
    <source>
        <dbReference type="ARBA" id="ARBA00006336"/>
    </source>
</evidence>
<feature type="compositionally biased region" description="Low complexity" evidence="2">
    <location>
        <begin position="632"/>
        <end position="645"/>
    </location>
</feature>
<feature type="compositionally biased region" description="Polar residues" evidence="2">
    <location>
        <begin position="452"/>
        <end position="474"/>
    </location>
</feature>
<feature type="compositionally biased region" description="Low complexity" evidence="2">
    <location>
        <begin position="876"/>
        <end position="886"/>
    </location>
</feature>
<evidence type="ECO:0000259" key="3">
    <source>
        <dbReference type="PROSITE" id="PS51471"/>
    </source>
</evidence>
<dbReference type="AlphaFoldDB" id="A0A8A1M5V5"/>
<comment type="similarity">
    <text evidence="1">Belongs to the isochorismatase family.</text>
</comment>
<dbReference type="InterPro" id="IPR027450">
    <property type="entry name" value="AlkB-like"/>
</dbReference>
<accession>A0A8A1M5V5</accession>
<evidence type="ECO:0000313" key="4">
    <source>
        <dbReference type="EMBL" id="QSS61045.1"/>
    </source>
</evidence>
<dbReference type="InterPro" id="IPR000868">
    <property type="entry name" value="Isochorismatase-like_dom"/>
</dbReference>
<dbReference type="InterPro" id="IPR005123">
    <property type="entry name" value="Oxoglu/Fe-dep_dioxygenase_dom"/>
</dbReference>
<feature type="compositionally biased region" description="Acidic residues" evidence="2">
    <location>
        <begin position="378"/>
        <end position="394"/>
    </location>
</feature>
<dbReference type="EMBL" id="CP069110">
    <property type="protein sequence ID" value="QSS61045.1"/>
    <property type="molecule type" value="Genomic_DNA"/>
</dbReference>
<feature type="region of interest" description="Disordered" evidence="2">
    <location>
        <begin position="873"/>
        <end position="910"/>
    </location>
</feature>
<dbReference type="InterPro" id="IPR036380">
    <property type="entry name" value="Isochorismatase-like_sf"/>
</dbReference>
<feature type="compositionally biased region" description="Low complexity" evidence="2">
    <location>
        <begin position="415"/>
        <end position="426"/>
    </location>
</feature>
<name>A0A8A1M5V5_AJECA</name>
<evidence type="ECO:0000313" key="5">
    <source>
        <dbReference type="Proteomes" id="UP000663671"/>
    </source>
</evidence>
<organism evidence="4 5">
    <name type="scientific">Ajellomyces capsulatus</name>
    <name type="common">Darling's disease fungus</name>
    <name type="synonym">Histoplasma capsulatum</name>
    <dbReference type="NCBI Taxonomy" id="5037"/>
    <lineage>
        <taxon>Eukaryota</taxon>
        <taxon>Fungi</taxon>
        <taxon>Dikarya</taxon>
        <taxon>Ascomycota</taxon>
        <taxon>Pezizomycotina</taxon>
        <taxon>Eurotiomycetes</taxon>
        <taxon>Eurotiomycetidae</taxon>
        <taxon>Onygenales</taxon>
        <taxon>Ajellomycetaceae</taxon>
        <taxon>Histoplasma</taxon>
    </lineage>
</organism>
<dbReference type="InterPro" id="IPR032854">
    <property type="entry name" value="ALKBH3"/>
</dbReference>
<feature type="region of interest" description="Disordered" evidence="2">
    <location>
        <begin position="362"/>
        <end position="494"/>
    </location>
</feature>
<dbReference type="SUPFAM" id="SSF52499">
    <property type="entry name" value="Isochorismatase-like hydrolases"/>
    <property type="match status" value="1"/>
</dbReference>
<proteinExistence type="inferred from homology"/>
<dbReference type="CDD" id="cd00299">
    <property type="entry name" value="GST_C_family"/>
    <property type="match status" value="1"/>
</dbReference>
<dbReference type="PROSITE" id="PS51471">
    <property type="entry name" value="FE2OG_OXY"/>
    <property type="match status" value="1"/>
</dbReference>
<dbReference type="Pfam" id="PF13532">
    <property type="entry name" value="2OG-FeII_Oxy_2"/>
    <property type="match status" value="1"/>
</dbReference>
<reference evidence="4" key="1">
    <citation type="submission" date="2021-01" db="EMBL/GenBank/DDBJ databases">
        <title>Chromosome-level genome assembly of a human fungal pathogen reveals clustering of transcriptionally co-regulated genes.</title>
        <authorList>
            <person name="Voorhies M."/>
            <person name="Cohen S."/>
            <person name="Shea T.P."/>
            <person name="Petrus S."/>
            <person name="Munoz J.F."/>
            <person name="Poplawski S."/>
            <person name="Goldman W.E."/>
            <person name="Michael T."/>
            <person name="Cuomo C.A."/>
            <person name="Sil A."/>
            <person name="Beyhan S."/>
        </authorList>
    </citation>
    <scope>NUCLEOTIDE SEQUENCE</scope>
    <source>
        <strain evidence="4">WU24</strain>
    </source>
</reference>
<dbReference type="InterPro" id="IPR037151">
    <property type="entry name" value="AlkB-like_sf"/>
</dbReference>
<dbReference type="GO" id="GO:0006307">
    <property type="term" value="P:DNA alkylation repair"/>
    <property type="evidence" value="ECO:0007669"/>
    <property type="project" value="InterPro"/>
</dbReference>
<sequence>MFPANLLSQSLPNVPCRKALLVLDLQNDFVKPDGALFVRNVPEFLDTVAALAQRFRETGDVVWVQTQFEHRRPIFSSESGGEVIVVDKLLASGNNNDDGDDDDGDDDDNNDNDNGNDNDNDNTTSKSANDKDKGANIRSHLSSHSARHLSENTGNTNSSSNGGAKDGSGRLNSSQRRQKRISGGESRREQFSVYSDDPEAFLSVLPKGDGPRRCCLQKTVGCQFPAPILSAIDHERDTILVKSDYSAFQSESLLLSFRTQFVRELYICGSLSNVSVYATALDAVSHGLDVILVEDCLGFRSFARHEEAMRRMADMMGANGITSKELAEEQDWEEAAIPSSEWPEQSAASTPVGIEDDMGVLAVKSPPKQPFPQKSDDAPLDVEDQEPEGDELADDLLGPSLRSTAAPQPREAPLTSASAAATTPSSDLKGKSNRARMRKPRRTVSRDDTSQAERTQSQRQSVDMQQPCGATSGTRRSRKNKHNQTDLGPDDSIGEGDSRIIYDLALPPKSFQLLREEVNWQKMYHLSGQVPRLVAVQGAVQPDNSVPIYRHPADESPPLFPFSKIVNNVRHVVEKHIGHPLNHVLIQLYRDGQDRISEHSDKTLDIVRGSYICNVSFGAQRTMTLRTKSSAAKAAASTGDTSDAADGGDEETPKESSTGRQTQRIPLTHNSLFILGEKTNMRWLHAIRADKRPESEKSPEELAYGGQRISLTFRHIGTFIHPESDTIWGQGAISKTKQTAGKVIHGDCTETTQMIRAFGQENQQSDFSWEANYGQGFNVVNFVTTSAGKLRLSGDDVADLRVQICFAEYGVRYDIVTIDDFPAALKGTLSLPHKSGNLEPCPVYMDVDGSTCFTGDDCILLHVAKQKGLIDHERSSQLQSQPQAQPKGPTSIPHQRRQQRAQPQQPTLASTLHETDDLLRSWRRFQKLKTPHGVLQKMDVFEAMLRRKPYLAGQLFGIEDCALWPVVRDIIREVGHLDEMRFPSLIVYYNKVGKRVCVRTALEELEGAAAARG</sequence>
<feature type="region of interest" description="Disordered" evidence="2">
    <location>
        <begin position="91"/>
        <end position="192"/>
    </location>
</feature>
<dbReference type="VEuPathDB" id="FungiDB:I7I51_05853"/>